<evidence type="ECO:0000313" key="11">
    <source>
        <dbReference type="Proteomes" id="UP000011081"/>
    </source>
</evidence>
<dbReference type="PROSITE" id="PS00379">
    <property type="entry name" value="CDP_ALCOHOL_P_TRANSF"/>
    <property type="match status" value="1"/>
</dbReference>
<dbReference type="InParanoid" id="L2GVR5"/>
<dbReference type="RefSeq" id="XP_008074323.1">
    <property type="nucleotide sequence ID" value="XM_008076132.1"/>
</dbReference>
<comment type="subcellular location">
    <subcellularLocation>
        <location evidence="1">Membrane</location>
        <topology evidence="1">Multi-pass membrane protein</topology>
    </subcellularLocation>
</comment>
<feature type="transmembrane region" description="Helical" evidence="9">
    <location>
        <begin position="158"/>
        <end position="176"/>
    </location>
</feature>
<dbReference type="GO" id="GO:0006661">
    <property type="term" value="P:phosphatidylinositol biosynthetic process"/>
    <property type="evidence" value="ECO:0007669"/>
    <property type="project" value="TreeGrafter"/>
</dbReference>
<dbReference type="FunCoup" id="L2GVR5">
    <property type="interactions" value="152"/>
</dbReference>
<dbReference type="InterPro" id="IPR000462">
    <property type="entry name" value="CDP-OH_P_trans"/>
</dbReference>
<dbReference type="HOGENOM" id="CLU_067602_2_0_1"/>
<dbReference type="PANTHER" id="PTHR15362:SF4">
    <property type="entry name" value="CDP-DIACYLGLYCEROL--INOSITOL 3-PHOSPHATIDYLTRANSFERASE"/>
    <property type="match status" value="1"/>
</dbReference>
<dbReference type="OrthoDB" id="10251079at2759"/>
<keyword evidence="4 9" id="KW-1133">Transmembrane helix</keyword>
<dbReference type="AlphaFoldDB" id="L2GVR5"/>
<sequence length="186" mass="21419">MNTDVLFNIPNRISYIRIILLFLSIFLDNNFFLLVYSISISFDLIDGSIARYYRQTSRLGACLDMYTDLTSTTIIVCKILERAPSTILIVALFVDLISHLMLFANAMAENVSHKNPKLRLLKIYYNIVVLVSLCAGTGVYHMLLYLETYRNVNGKVTLVFFVFFILRSFFNVLRFVEGVTRLSDLK</sequence>
<evidence type="ECO:0000256" key="5">
    <source>
        <dbReference type="ARBA" id="ARBA00023098"/>
    </source>
</evidence>
<dbReference type="GeneID" id="19879184"/>
<dbReference type="Proteomes" id="UP000011081">
    <property type="component" value="Unassembled WGS sequence"/>
</dbReference>
<dbReference type="VEuPathDB" id="MicrosporidiaDB:VCUG_01305"/>
<dbReference type="InterPro" id="IPR048254">
    <property type="entry name" value="CDP_ALCOHOL_P_TRANSF_CS"/>
</dbReference>
<dbReference type="Pfam" id="PF01066">
    <property type="entry name" value="CDP-OH_P_transf"/>
    <property type="match status" value="1"/>
</dbReference>
<dbReference type="GO" id="GO:0016020">
    <property type="term" value="C:membrane"/>
    <property type="evidence" value="ECO:0007669"/>
    <property type="project" value="UniProtKB-SubCell"/>
</dbReference>
<dbReference type="GO" id="GO:0003881">
    <property type="term" value="F:CDP-diacylglycerol-inositol 3-phosphatidyltransferase activity"/>
    <property type="evidence" value="ECO:0007669"/>
    <property type="project" value="TreeGrafter"/>
</dbReference>
<dbReference type="OMA" id="GACLDMY"/>
<keyword evidence="3 9" id="KW-0812">Transmembrane</keyword>
<evidence type="ECO:0000256" key="2">
    <source>
        <dbReference type="ARBA" id="ARBA00022679"/>
    </source>
</evidence>
<reference evidence="11" key="1">
    <citation type="submission" date="2011-03" db="EMBL/GenBank/DDBJ databases">
        <title>The genome sequence of Vavraia culicis strain floridensis.</title>
        <authorList>
            <consortium name="The Broad Institute Genome Sequencing Platform"/>
            <person name="Cuomo C."/>
            <person name="Becnel J."/>
            <person name="Sanscrainte N."/>
            <person name="Young S.K."/>
            <person name="Zeng Q."/>
            <person name="Gargeya S."/>
            <person name="Fitzgerald M."/>
            <person name="Haas B."/>
            <person name="Abouelleil A."/>
            <person name="Alvarado L."/>
            <person name="Arachchi H.M."/>
            <person name="Berlin A."/>
            <person name="Chapman S.B."/>
            <person name="Gearin G."/>
            <person name="Goldberg J."/>
            <person name="Griggs A."/>
            <person name="Gujja S."/>
            <person name="Hansen M."/>
            <person name="Heiman D."/>
            <person name="Howarth C."/>
            <person name="Larimer J."/>
            <person name="Lui A."/>
            <person name="MacDonald P.J.P."/>
            <person name="McCowen C."/>
            <person name="Montmayeur A."/>
            <person name="Murphy C."/>
            <person name="Neiman D."/>
            <person name="Pearson M."/>
            <person name="Priest M."/>
            <person name="Roberts A."/>
            <person name="Saif S."/>
            <person name="Shea T."/>
            <person name="Sisk P."/>
            <person name="Stolte C."/>
            <person name="Sykes S."/>
            <person name="Wortman J."/>
            <person name="Nusbaum C."/>
            <person name="Birren B."/>
        </authorList>
    </citation>
    <scope>NUCLEOTIDE SEQUENCE [LARGE SCALE GENOMIC DNA]</scope>
    <source>
        <strain evidence="11">floridensis</strain>
    </source>
</reference>
<dbReference type="GO" id="GO:0005794">
    <property type="term" value="C:Golgi apparatus"/>
    <property type="evidence" value="ECO:0007669"/>
    <property type="project" value="TreeGrafter"/>
</dbReference>
<accession>L2GVR5</accession>
<dbReference type="Gene3D" id="1.20.120.1760">
    <property type="match status" value="1"/>
</dbReference>
<dbReference type="PANTHER" id="PTHR15362">
    <property type="entry name" value="PHOSPHATIDYLINOSITOL SYNTHASE"/>
    <property type="match status" value="1"/>
</dbReference>
<evidence type="ECO:0000256" key="8">
    <source>
        <dbReference type="RuleBase" id="RU003750"/>
    </source>
</evidence>
<keyword evidence="11" id="KW-1185">Reference proteome</keyword>
<feature type="transmembrane region" description="Helical" evidence="9">
    <location>
        <begin position="123"/>
        <end position="146"/>
    </location>
</feature>
<keyword evidence="6 9" id="KW-0472">Membrane</keyword>
<name>L2GVR5_VAVCU</name>
<protein>
    <recommendedName>
        <fullName evidence="12">CDP-diacylglycerol--inositol 3-phosphatidyltransferase</fullName>
    </recommendedName>
</protein>
<evidence type="ECO:0008006" key="12">
    <source>
        <dbReference type="Google" id="ProtNLM"/>
    </source>
</evidence>
<gene>
    <name evidence="10" type="ORF">VCUG_01305</name>
</gene>
<evidence type="ECO:0000256" key="9">
    <source>
        <dbReference type="SAM" id="Phobius"/>
    </source>
</evidence>
<proteinExistence type="inferred from homology"/>
<evidence type="ECO:0000256" key="7">
    <source>
        <dbReference type="ARBA" id="ARBA00023264"/>
    </source>
</evidence>
<comment type="similarity">
    <text evidence="8">Belongs to the CDP-alcohol phosphatidyltransferase class-I family.</text>
</comment>
<feature type="transmembrane region" description="Helical" evidence="9">
    <location>
        <begin position="87"/>
        <end position="108"/>
    </location>
</feature>
<keyword evidence="5" id="KW-0443">Lipid metabolism</keyword>
<keyword evidence="2 8" id="KW-0808">Transferase</keyword>
<organism evidence="10 11">
    <name type="scientific">Vavraia culicis (isolate floridensis)</name>
    <name type="common">Microsporidian parasite</name>
    <dbReference type="NCBI Taxonomy" id="948595"/>
    <lineage>
        <taxon>Eukaryota</taxon>
        <taxon>Fungi</taxon>
        <taxon>Fungi incertae sedis</taxon>
        <taxon>Microsporidia</taxon>
        <taxon>Pleistophoridae</taxon>
        <taxon>Vavraia</taxon>
    </lineage>
</organism>
<dbReference type="InterPro" id="IPR043130">
    <property type="entry name" value="CDP-OH_PTrfase_TM_dom"/>
</dbReference>
<dbReference type="EMBL" id="GL877422">
    <property type="protein sequence ID" value="ELA47205.1"/>
    <property type="molecule type" value="Genomic_DNA"/>
</dbReference>
<keyword evidence="7" id="KW-1208">Phospholipid metabolism</keyword>
<evidence type="ECO:0000256" key="6">
    <source>
        <dbReference type="ARBA" id="ARBA00023136"/>
    </source>
</evidence>
<feature type="transmembrane region" description="Helical" evidence="9">
    <location>
        <begin position="15"/>
        <end position="36"/>
    </location>
</feature>
<evidence type="ECO:0000256" key="1">
    <source>
        <dbReference type="ARBA" id="ARBA00004141"/>
    </source>
</evidence>
<evidence type="ECO:0000256" key="4">
    <source>
        <dbReference type="ARBA" id="ARBA00022989"/>
    </source>
</evidence>
<evidence type="ECO:0000313" key="10">
    <source>
        <dbReference type="EMBL" id="ELA47205.1"/>
    </source>
</evidence>
<evidence type="ECO:0000256" key="3">
    <source>
        <dbReference type="ARBA" id="ARBA00022692"/>
    </source>
</evidence>
<dbReference type="STRING" id="948595.L2GVR5"/>